<name>A0AAJ8VTU7_CANPC</name>
<reference evidence="1" key="1">
    <citation type="submission" date="2025-05" db="UniProtKB">
        <authorList>
            <consortium name="EnsemblFungi"/>
        </authorList>
    </citation>
    <scope>IDENTIFICATION</scope>
</reference>
<proteinExistence type="predicted"/>
<organism evidence="1">
    <name type="scientific">Candida parapsilosis (strain CDC 317 / ATCC MYA-4646)</name>
    <name type="common">Yeast</name>
    <name type="synonym">Monilia parapsilosis</name>
    <dbReference type="NCBI Taxonomy" id="578454"/>
    <lineage>
        <taxon>Eukaryota</taxon>
        <taxon>Fungi</taxon>
        <taxon>Dikarya</taxon>
        <taxon>Ascomycota</taxon>
        <taxon>Saccharomycotina</taxon>
        <taxon>Pichiomycetes</taxon>
        <taxon>Debaryomycetaceae</taxon>
        <taxon>Candida/Lodderomyces clade</taxon>
        <taxon>Candida</taxon>
    </lineage>
</organism>
<evidence type="ECO:0000313" key="1">
    <source>
        <dbReference type="EnsemblFungi" id="CPAR2_100860-T-p1"/>
    </source>
</evidence>
<accession>A0AAJ8VTU7</accession>
<protein>
    <submittedName>
        <fullName evidence="1">Uncharacterized protein</fullName>
    </submittedName>
</protein>
<dbReference type="EnsemblFungi" id="CPAR2_100860-T">
    <property type="protein sequence ID" value="CPAR2_100860-T-p1"/>
    <property type="gene ID" value="CPAR2_100860"/>
</dbReference>
<sequence length="12" mass="1399">MTPSIYQFEIGI</sequence>